<name>A0AAV2A2Q2_9ARAC</name>
<reference evidence="1 2" key="1">
    <citation type="submission" date="2024-04" db="EMBL/GenBank/DDBJ databases">
        <authorList>
            <person name="Rising A."/>
            <person name="Reimegard J."/>
            <person name="Sonavane S."/>
            <person name="Akerstrom W."/>
            <person name="Nylinder S."/>
            <person name="Hedman E."/>
            <person name="Kallberg Y."/>
        </authorList>
    </citation>
    <scope>NUCLEOTIDE SEQUENCE [LARGE SCALE GENOMIC DNA]</scope>
</reference>
<protein>
    <submittedName>
        <fullName evidence="1">Uncharacterized protein</fullName>
    </submittedName>
</protein>
<keyword evidence="2" id="KW-1185">Reference proteome</keyword>
<accession>A0AAV2A2Q2</accession>
<evidence type="ECO:0000313" key="1">
    <source>
        <dbReference type="EMBL" id="CAL1277866.1"/>
    </source>
</evidence>
<proteinExistence type="predicted"/>
<dbReference type="EMBL" id="CAXIEN010000106">
    <property type="protein sequence ID" value="CAL1277866.1"/>
    <property type="molecule type" value="Genomic_DNA"/>
</dbReference>
<dbReference type="AlphaFoldDB" id="A0AAV2A2Q2"/>
<gene>
    <name evidence="1" type="ORF">LARSCL_LOCUS9456</name>
</gene>
<organism evidence="1 2">
    <name type="scientific">Larinioides sclopetarius</name>
    <dbReference type="NCBI Taxonomy" id="280406"/>
    <lineage>
        <taxon>Eukaryota</taxon>
        <taxon>Metazoa</taxon>
        <taxon>Ecdysozoa</taxon>
        <taxon>Arthropoda</taxon>
        <taxon>Chelicerata</taxon>
        <taxon>Arachnida</taxon>
        <taxon>Araneae</taxon>
        <taxon>Araneomorphae</taxon>
        <taxon>Entelegynae</taxon>
        <taxon>Araneoidea</taxon>
        <taxon>Araneidae</taxon>
        <taxon>Larinioides</taxon>
    </lineage>
</organism>
<comment type="caution">
    <text evidence="1">The sequence shown here is derived from an EMBL/GenBank/DDBJ whole genome shotgun (WGS) entry which is preliminary data.</text>
</comment>
<sequence length="57" mass="6422">MLKLTLYAKSMLDRKDIFQLQRDHRRCTAIVNNSISCSMTLISSSTDVDGMTPSLTN</sequence>
<dbReference type="Proteomes" id="UP001497382">
    <property type="component" value="Unassembled WGS sequence"/>
</dbReference>
<evidence type="ECO:0000313" key="2">
    <source>
        <dbReference type="Proteomes" id="UP001497382"/>
    </source>
</evidence>